<reference evidence="5 6" key="1">
    <citation type="submission" date="2015-01" db="EMBL/GenBank/DDBJ databases">
        <title>The Genome Sequence of Exophiala xenobiotica CBS118157.</title>
        <authorList>
            <consortium name="The Broad Institute Genomics Platform"/>
            <person name="Cuomo C."/>
            <person name="de Hoog S."/>
            <person name="Gorbushina A."/>
            <person name="Stielow B."/>
            <person name="Teixiera M."/>
            <person name="Abouelleil A."/>
            <person name="Chapman S.B."/>
            <person name="Priest M."/>
            <person name="Young S.K."/>
            <person name="Wortman J."/>
            <person name="Nusbaum C."/>
            <person name="Birren B."/>
        </authorList>
    </citation>
    <scope>NUCLEOTIDE SEQUENCE [LARGE SCALE GENOMIC DNA]</scope>
    <source>
        <strain evidence="5 6">CBS 118157</strain>
    </source>
</reference>
<dbReference type="AlphaFoldDB" id="A0A0D2CLY6"/>
<dbReference type="HOGENOM" id="CLU_032992_1_1_1"/>
<organism evidence="5 6">
    <name type="scientific">Exophiala xenobiotica</name>
    <dbReference type="NCBI Taxonomy" id="348802"/>
    <lineage>
        <taxon>Eukaryota</taxon>
        <taxon>Fungi</taxon>
        <taxon>Dikarya</taxon>
        <taxon>Ascomycota</taxon>
        <taxon>Pezizomycotina</taxon>
        <taxon>Eurotiomycetes</taxon>
        <taxon>Chaetothyriomycetidae</taxon>
        <taxon>Chaetothyriales</taxon>
        <taxon>Herpotrichiellaceae</taxon>
        <taxon>Exophiala</taxon>
    </lineage>
</organism>
<dbReference type="Proteomes" id="UP000054342">
    <property type="component" value="Unassembled WGS sequence"/>
</dbReference>
<comment type="similarity">
    <text evidence="1">Belongs to the glycosyltransferase 25 family.</text>
</comment>
<dbReference type="InterPro" id="IPR002654">
    <property type="entry name" value="Glyco_trans_25"/>
</dbReference>
<accession>A0A0D2CLY6</accession>
<dbReference type="GO" id="GO:0016740">
    <property type="term" value="F:transferase activity"/>
    <property type="evidence" value="ECO:0007669"/>
    <property type="project" value="UniProtKB-KW"/>
</dbReference>
<dbReference type="PANTHER" id="PTHR10730:SF53">
    <property type="entry name" value="GLYCOSYLTRANSFERASE 25 FAMILY MEMBER"/>
    <property type="match status" value="1"/>
</dbReference>
<dbReference type="RefSeq" id="XP_013311456.1">
    <property type="nucleotide sequence ID" value="XM_013456002.1"/>
</dbReference>
<feature type="domain" description="Glycosyl transferase family 25" evidence="4">
    <location>
        <begin position="77"/>
        <end position="173"/>
    </location>
</feature>
<dbReference type="OrthoDB" id="47375at2759"/>
<dbReference type="CDD" id="cd06532">
    <property type="entry name" value="Glyco_transf_25"/>
    <property type="match status" value="1"/>
</dbReference>
<evidence type="ECO:0000259" key="4">
    <source>
        <dbReference type="Pfam" id="PF01755"/>
    </source>
</evidence>
<dbReference type="Pfam" id="PF01755">
    <property type="entry name" value="Glyco_transf_25"/>
    <property type="match status" value="1"/>
</dbReference>
<keyword evidence="3" id="KW-0808">Transferase</keyword>
<keyword evidence="6" id="KW-1185">Reference proteome</keyword>
<evidence type="ECO:0000256" key="2">
    <source>
        <dbReference type="ARBA" id="ARBA00022676"/>
    </source>
</evidence>
<evidence type="ECO:0000313" key="6">
    <source>
        <dbReference type="Proteomes" id="UP000054342"/>
    </source>
</evidence>
<dbReference type="InterPro" id="IPR050757">
    <property type="entry name" value="Collagen_mod_GT25"/>
</dbReference>
<gene>
    <name evidence="5" type="ORF">PV05_09653</name>
</gene>
<evidence type="ECO:0000313" key="5">
    <source>
        <dbReference type="EMBL" id="KIW50872.1"/>
    </source>
</evidence>
<evidence type="ECO:0000256" key="1">
    <source>
        <dbReference type="ARBA" id="ARBA00006721"/>
    </source>
</evidence>
<protein>
    <recommendedName>
        <fullName evidence="4">Glycosyl transferase family 25 domain-containing protein</fullName>
    </recommendedName>
</protein>
<dbReference type="EMBL" id="KN847322">
    <property type="protein sequence ID" value="KIW50872.1"/>
    <property type="molecule type" value="Genomic_DNA"/>
</dbReference>
<evidence type="ECO:0000256" key="3">
    <source>
        <dbReference type="ARBA" id="ARBA00022679"/>
    </source>
</evidence>
<dbReference type="PANTHER" id="PTHR10730">
    <property type="entry name" value="PROCOLLAGEN-LYSINE,2-OXOGLUTARATE 5-DIOXYGENASE/GLYCOSYLTRANSFERASE 25 FAMILY MEMBER"/>
    <property type="match status" value="1"/>
</dbReference>
<keyword evidence="2" id="KW-0328">Glycosyltransferase</keyword>
<dbReference type="GeneID" id="25331561"/>
<sequence>MMAAVPPRFKFVAIGLLFTVIFFCIWLRPPSMGVPYVSDLADPSSVQVDAHEFSVSANPYAKDRSIYRVPNETLGFQEVYMISLPSRTDKRDAFAMQAALSGITYTQMDGVDGHDVPEKALPFTMEQSVNAIGCWRAHLNALQKIVREKVATALIFEDDADWDVAFKQQLVQFARGSRYIVKTPEHEVPFSPYGDNWDLLWIGHCGSWVYPEERRRFFVIPNDPTVEPPQYRQNVDAPNMSHWEGPNGDNKTRIVFRSEGAVCTAGYAVSQQGARKILYHMSMMPYNSPVDWGFADLCKDMRYNFTCVSVFPQLIGVSRPTANTSKWSDIGYGDDSQRTVEAANSPHLVFSTRLNMANLLAGRTVFDSQYPDSTPPQMNIEDIGSAVGHVEELNDAV</sequence>
<proteinExistence type="inferred from homology"/>
<name>A0A0D2CLY6_9EURO</name>